<evidence type="ECO:0000256" key="2">
    <source>
        <dbReference type="ARBA" id="ARBA00022714"/>
    </source>
</evidence>
<evidence type="ECO:0000256" key="3">
    <source>
        <dbReference type="ARBA" id="ARBA00023004"/>
    </source>
</evidence>
<protein>
    <recommendedName>
        <fullName evidence="1">Redox-sensitive transcriptional activator SoxR</fullName>
    </recommendedName>
</protein>
<dbReference type="GO" id="GO:0051537">
    <property type="term" value="F:2 iron, 2 sulfur cluster binding"/>
    <property type="evidence" value="ECO:0007669"/>
    <property type="project" value="UniProtKB-KW"/>
</dbReference>
<dbReference type="NCBIfam" id="TIGR01950">
    <property type="entry name" value="SoxR"/>
    <property type="match status" value="1"/>
</dbReference>
<evidence type="ECO:0000259" key="6">
    <source>
        <dbReference type="PROSITE" id="PS50937"/>
    </source>
</evidence>
<evidence type="ECO:0000256" key="5">
    <source>
        <dbReference type="ARBA" id="ARBA00023125"/>
    </source>
</evidence>
<dbReference type="PRINTS" id="PR00040">
    <property type="entry name" value="HTHMERR"/>
</dbReference>
<dbReference type="InterPro" id="IPR047057">
    <property type="entry name" value="MerR_fam"/>
</dbReference>
<dbReference type="Proteomes" id="UP000176037">
    <property type="component" value="Unassembled WGS sequence"/>
</dbReference>
<dbReference type="AlphaFoldDB" id="A0A1E8F9S6"/>
<dbReference type="SMART" id="SM00422">
    <property type="entry name" value="HTH_MERR"/>
    <property type="match status" value="1"/>
</dbReference>
<dbReference type="PROSITE" id="PS00552">
    <property type="entry name" value="HTH_MERR_1"/>
    <property type="match status" value="1"/>
</dbReference>
<proteinExistence type="predicted"/>
<keyword evidence="4" id="KW-0411">Iron-sulfur</keyword>
<evidence type="ECO:0000256" key="4">
    <source>
        <dbReference type="ARBA" id="ARBA00023014"/>
    </source>
</evidence>
<gene>
    <name evidence="7" type="ORF">BFC17_07525</name>
</gene>
<dbReference type="GO" id="GO:0003677">
    <property type="term" value="F:DNA binding"/>
    <property type="evidence" value="ECO:0007669"/>
    <property type="project" value="UniProtKB-KW"/>
</dbReference>
<feature type="domain" description="HTH merR-type" evidence="6">
    <location>
        <begin position="4"/>
        <end position="72"/>
    </location>
</feature>
<keyword evidence="2" id="KW-0479">Metal-binding</keyword>
<dbReference type="InterPro" id="IPR009061">
    <property type="entry name" value="DNA-bd_dom_put_sf"/>
</dbReference>
<keyword evidence="2" id="KW-0001">2Fe-2S</keyword>
<dbReference type="GO" id="GO:0006979">
    <property type="term" value="P:response to oxidative stress"/>
    <property type="evidence" value="ECO:0007669"/>
    <property type="project" value="InterPro"/>
</dbReference>
<sequence length="147" mass="16568">MDSTLSVGEVAKRSGIAVSTLHYYEEKGLIKSMRTSGNQRRYHRSILRRVAIIRIAKQAGISLQLIKAHLEKFPTKEVSPADWQQMSSDWRAMLDERITNLTQLRDKLDSCIGCGCLSLRDCPLRNPDDKLGETGAGARILELEKKL</sequence>
<accession>A0A1E8F9S6</accession>
<dbReference type="GO" id="GO:0003700">
    <property type="term" value="F:DNA-binding transcription factor activity"/>
    <property type="evidence" value="ECO:0007669"/>
    <property type="project" value="InterPro"/>
</dbReference>
<comment type="caution">
    <text evidence="7">The sequence shown here is derived from an EMBL/GenBank/DDBJ whole genome shotgun (WGS) entry which is preliminary data.</text>
</comment>
<dbReference type="Gene3D" id="1.10.1660.10">
    <property type="match status" value="1"/>
</dbReference>
<dbReference type="OrthoDB" id="9802944at2"/>
<dbReference type="SUPFAM" id="SSF46955">
    <property type="entry name" value="Putative DNA-binding domain"/>
    <property type="match status" value="1"/>
</dbReference>
<dbReference type="CDD" id="cd01110">
    <property type="entry name" value="HTH_SoxR"/>
    <property type="match status" value="1"/>
</dbReference>
<evidence type="ECO:0000313" key="7">
    <source>
        <dbReference type="EMBL" id="OFI32293.1"/>
    </source>
</evidence>
<dbReference type="PANTHER" id="PTHR30204">
    <property type="entry name" value="REDOX-CYCLING DRUG-SENSING TRANSCRIPTIONAL ACTIVATOR SOXR"/>
    <property type="match status" value="1"/>
</dbReference>
<dbReference type="PROSITE" id="PS50937">
    <property type="entry name" value="HTH_MERR_2"/>
    <property type="match status" value="1"/>
</dbReference>
<keyword evidence="3" id="KW-0408">Iron</keyword>
<keyword evidence="5" id="KW-0238">DNA-binding</keyword>
<dbReference type="InterPro" id="IPR000551">
    <property type="entry name" value="MerR-type_HTH_dom"/>
</dbReference>
<dbReference type="EMBL" id="MJIC01000020">
    <property type="protein sequence ID" value="OFI32293.1"/>
    <property type="molecule type" value="Genomic_DNA"/>
</dbReference>
<dbReference type="PANTHER" id="PTHR30204:SF0">
    <property type="entry name" value="REDOX-SENSITIVE TRANSCRIPTIONAL ACTIVATOR SOXR"/>
    <property type="match status" value="1"/>
</dbReference>
<reference evidence="7 8" key="1">
    <citation type="submission" date="2016-09" db="EMBL/GenBank/DDBJ databases">
        <title>Alteromonas lipolytica, a new species isolated from sea water.</title>
        <authorList>
            <person name="Wu Y.-H."/>
            <person name="Cheng H."/>
            <person name="Xu X.-W."/>
        </authorList>
    </citation>
    <scope>NUCLEOTIDE SEQUENCE [LARGE SCALE GENOMIC DNA]</scope>
    <source>
        <strain evidence="7 8">JW12</strain>
    </source>
</reference>
<name>A0A1E8F9S6_9ALTE</name>
<evidence type="ECO:0000256" key="1">
    <source>
        <dbReference type="ARBA" id="ARBA00014474"/>
    </source>
</evidence>
<evidence type="ECO:0000313" key="8">
    <source>
        <dbReference type="Proteomes" id="UP000176037"/>
    </source>
</evidence>
<dbReference type="STRING" id="1856405.BFC17_07525"/>
<dbReference type="Pfam" id="PF13411">
    <property type="entry name" value="MerR_1"/>
    <property type="match status" value="1"/>
</dbReference>
<dbReference type="RefSeq" id="WP_070178538.1">
    <property type="nucleotide sequence ID" value="NZ_BMJR01000013.1"/>
</dbReference>
<dbReference type="InterPro" id="IPR010211">
    <property type="entry name" value="Redox-sen_tscrpt-act_SoxR"/>
</dbReference>
<keyword evidence="8" id="KW-1185">Reference proteome</keyword>
<organism evidence="7 8">
    <name type="scientific">Alteromonas lipolytica</name>
    <dbReference type="NCBI Taxonomy" id="1856405"/>
    <lineage>
        <taxon>Bacteria</taxon>
        <taxon>Pseudomonadati</taxon>
        <taxon>Pseudomonadota</taxon>
        <taxon>Gammaproteobacteria</taxon>
        <taxon>Alteromonadales</taxon>
        <taxon>Alteromonadaceae</taxon>
        <taxon>Alteromonas/Salinimonas group</taxon>
        <taxon>Alteromonas</taxon>
    </lineage>
</organism>